<organism evidence="1">
    <name type="scientific">Cacopsylla melanoneura</name>
    <dbReference type="NCBI Taxonomy" id="428564"/>
    <lineage>
        <taxon>Eukaryota</taxon>
        <taxon>Metazoa</taxon>
        <taxon>Ecdysozoa</taxon>
        <taxon>Arthropoda</taxon>
        <taxon>Hexapoda</taxon>
        <taxon>Insecta</taxon>
        <taxon>Pterygota</taxon>
        <taxon>Neoptera</taxon>
        <taxon>Paraneoptera</taxon>
        <taxon>Hemiptera</taxon>
        <taxon>Sternorrhyncha</taxon>
        <taxon>Psylloidea</taxon>
        <taxon>Psyllidae</taxon>
        <taxon>Psyllinae</taxon>
        <taxon>Cacopsylla</taxon>
    </lineage>
</organism>
<dbReference type="EMBL" id="HBUF01408995">
    <property type="protein sequence ID" value="CAG6738670.1"/>
    <property type="molecule type" value="Transcribed_RNA"/>
</dbReference>
<evidence type="ECO:0000313" key="1">
    <source>
        <dbReference type="EMBL" id="CAG6738670.1"/>
    </source>
</evidence>
<accession>A0A8D8Z143</accession>
<proteinExistence type="predicted"/>
<protein>
    <submittedName>
        <fullName evidence="1">Uncharacterized protein</fullName>
    </submittedName>
</protein>
<dbReference type="AlphaFoldDB" id="A0A8D8Z143"/>
<name>A0A8D8Z143_9HEMI</name>
<dbReference type="EMBL" id="HBUF01307753">
    <property type="protein sequence ID" value="CAG6692552.1"/>
    <property type="molecule type" value="Transcribed_RNA"/>
</dbReference>
<dbReference type="EMBL" id="HBUF01307752">
    <property type="protein sequence ID" value="CAG6692551.1"/>
    <property type="molecule type" value="Transcribed_RNA"/>
</dbReference>
<sequence>MTMISEDHLLPSVEHHHLPILVRQVVADLEEAAMVSVGLDLEMVLEDLEAVHHLVPEVEDHHLPMALQTRAPEDLEVVMEEHPDLARATVDWEDQEVAVPQVRMDLPV</sequence>
<dbReference type="EMBL" id="HBUF01001875">
    <property type="protein sequence ID" value="CAG6606064.1"/>
    <property type="molecule type" value="Transcribed_RNA"/>
</dbReference>
<reference evidence="1" key="1">
    <citation type="submission" date="2021-05" db="EMBL/GenBank/DDBJ databases">
        <authorList>
            <person name="Alioto T."/>
            <person name="Alioto T."/>
            <person name="Gomez Garrido J."/>
        </authorList>
    </citation>
    <scope>NUCLEOTIDE SEQUENCE</scope>
</reference>
<dbReference type="EMBL" id="HBUF01597921">
    <property type="protein sequence ID" value="CAG6775276.1"/>
    <property type="molecule type" value="Transcribed_RNA"/>
</dbReference>